<name>A0A6G6A3E4_ORBOL</name>
<keyword evidence="3" id="KW-0496">Mitochondrion</keyword>
<dbReference type="AlphaFoldDB" id="A0A6G6A3E4"/>
<protein>
    <recommendedName>
        <fullName evidence="1">Homing endonuclease LAGLIDADG domain-containing protein</fullName>
    </recommendedName>
</protein>
<dbReference type="Pfam" id="PF00961">
    <property type="entry name" value="LAGLIDADG_1"/>
    <property type="match status" value="2"/>
</dbReference>
<dbReference type="InterPro" id="IPR051289">
    <property type="entry name" value="LAGLIDADG_Endonuclease"/>
</dbReference>
<dbReference type="PANTHER" id="PTHR36181">
    <property type="entry name" value="INTRON-ENCODED ENDONUCLEASE AI3-RELATED"/>
    <property type="match status" value="1"/>
</dbReference>
<gene>
    <name evidence="3" type="primary">orf446</name>
</gene>
<reference evidence="3" key="1">
    <citation type="submission" date="2020-01" db="EMBL/GenBank/DDBJ databases">
        <authorList>
            <person name="Fang M.L."/>
            <person name="Zhang Y."/>
        </authorList>
    </citation>
    <scope>NUCLEOTIDE SEQUENCE</scope>
    <source>
        <strain evidence="2">YMF1.02765</strain>
        <strain evidence="3">YMF1.02775</strain>
    </source>
</reference>
<dbReference type="GO" id="GO:0005739">
    <property type="term" value="C:mitochondrion"/>
    <property type="evidence" value="ECO:0007669"/>
    <property type="project" value="UniProtKB-ARBA"/>
</dbReference>
<dbReference type="InterPro" id="IPR004860">
    <property type="entry name" value="LAGLIDADG_dom"/>
</dbReference>
<dbReference type="GO" id="GO:0004519">
    <property type="term" value="F:endonuclease activity"/>
    <property type="evidence" value="ECO:0007669"/>
    <property type="project" value="InterPro"/>
</dbReference>
<dbReference type="EMBL" id="MN977365">
    <property type="protein sequence ID" value="QID02825.1"/>
    <property type="molecule type" value="Genomic_DNA"/>
</dbReference>
<evidence type="ECO:0000313" key="3">
    <source>
        <dbReference type="EMBL" id="QID02825.1"/>
    </source>
</evidence>
<accession>A0A6G6A3E4</accession>
<evidence type="ECO:0000313" key="2">
    <source>
        <dbReference type="EMBL" id="QID02757.1"/>
    </source>
</evidence>
<evidence type="ECO:0000259" key="1">
    <source>
        <dbReference type="Pfam" id="PF00961"/>
    </source>
</evidence>
<sequence>MFYLVTILFGVGWILASVIRNYSNKRSPGVEWIGNSLFRVHLLSNFGELLKILLSINIWKFIVGWINYSGTIINQNICENKILNRESKSIVSNLPTIVKEQRIDGNRGVYLNTRSRFILRYFSINQFIKTQSNLIHKRYLTSIIENKIDHAVLRFQMNPWFLTGFSDGEASFIVYVQKSDNVKIGWVTWLAFEINIIDKDLSILKDIMSYFGVGKIYHKSNGSCVYNVRSIEEISVIIAHFDKYPLLTQKQADFLLFKAVFEIIKSKDHLTEKGFHRVLGLKASINKGLSPELKKAFPNIIPIERSQLSCDSKVTEPNWLAGFTTAEGCFLVRIINKPNNNTQILLQFKLCQHIRDEKLFRSIVDFLGCGRVYLNKRSVDFFITKFGDISGILIPLFLKYPVQGVKHFNFLDFVKVAEIKKSNSPLTEENISSIRNIKSGMNYGRS</sequence>
<proteinExistence type="predicted"/>
<dbReference type="SUPFAM" id="SSF55608">
    <property type="entry name" value="Homing endonucleases"/>
    <property type="match status" value="2"/>
</dbReference>
<feature type="domain" description="Homing endonuclease LAGLIDADG" evidence="1">
    <location>
        <begin position="320"/>
        <end position="416"/>
    </location>
</feature>
<geneLocation type="mitochondrion" evidence="3"/>
<feature type="domain" description="Homing endonuclease LAGLIDADG" evidence="1">
    <location>
        <begin position="162"/>
        <end position="260"/>
    </location>
</feature>
<dbReference type="Gene3D" id="3.10.28.10">
    <property type="entry name" value="Homing endonucleases"/>
    <property type="match status" value="2"/>
</dbReference>
<dbReference type="PANTHER" id="PTHR36181:SF4">
    <property type="entry name" value="LAGLIDADG ENDONUCLEASE"/>
    <property type="match status" value="1"/>
</dbReference>
<dbReference type="InterPro" id="IPR027434">
    <property type="entry name" value="Homing_endonucl"/>
</dbReference>
<dbReference type="EMBL" id="MN977364">
    <property type="protein sequence ID" value="QID02757.1"/>
    <property type="molecule type" value="Genomic_DNA"/>
</dbReference>
<organism evidence="3">
    <name type="scientific">Orbilia oligospora</name>
    <name type="common">Nematode-trapping fungus</name>
    <name type="synonym">Arthrobotrys oligospora</name>
    <dbReference type="NCBI Taxonomy" id="2813651"/>
    <lineage>
        <taxon>Eukaryota</taxon>
        <taxon>Fungi</taxon>
        <taxon>Dikarya</taxon>
        <taxon>Ascomycota</taxon>
        <taxon>Pezizomycotina</taxon>
        <taxon>Orbiliomycetes</taxon>
        <taxon>Orbiliales</taxon>
        <taxon>Orbiliaceae</taxon>
        <taxon>Orbilia</taxon>
    </lineage>
</organism>